<dbReference type="InParanoid" id="D7FSQ5"/>
<evidence type="ECO:0000256" key="1">
    <source>
        <dbReference type="ARBA" id="ARBA00001933"/>
    </source>
</evidence>
<sequence>MSTSDKRRSGMSFAAVSSICNIERRTWLSGRGLAAMAAGFVGTWWFLFCAHKAVGRTRGPWIHPRISRPIHRFRGAFVWGSLFTILLMRVVLVAVAVRALRQVWEILASPLAAKQAFVADHGFAVVRNLPAVARLLQKEVAKTEAHLQATLRPGKDDEETLRSLPAEGKQREEVIAEMKLLARRERAKWDAGKASGAVYSNDEEHSSTVTEAYRLFSRSNPLHPDLWPSGLKFEAEVISMTARLLDGGDAGVCGVLTSGGTESIVLAAKAHRDFYRERGVTSPEIVAATTAHAAIDKACSLMKIRLIKVPVDPVTMKADVKATANAMSANTIMVYASAPSFPHGVIDPVEELARLATRYGCGLHVDCCLGGFVLPFAKSLGYSVEPFDFGVEGVTSISADTHKYGYAPKGTSVALFRNKELRHQAYFCFPEWTGGLYVTPTIAGSRPGGLSAACWASMVGMGRDGYEKAVTGIMETVKEVAQGVSDISGLSLLGEPRAMVVCFRGDGGVNIYKVGDRMSHRGWSLNALQHPPCLHLCVTMCHVGKAGVFLADLLASTLEAAAAAGEGDENSTAAIYGMASSMPAGPVNVLLRTYTDVTLGS</sequence>
<evidence type="ECO:0000256" key="10">
    <source>
        <dbReference type="ARBA" id="ARBA00023098"/>
    </source>
</evidence>
<dbReference type="InterPro" id="IPR002129">
    <property type="entry name" value="PyrdxlP-dep_de-COase"/>
</dbReference>
<evidence type="ECO:0000256" key="15">
    <source>
        <dbReference type="ARBA" id="ARBA00042568"/>
    </source>
</evidence>
<dbReference type="Gene3D" id="3.90.1150.10">
    <property type="entry name" value="Aspartate Aminotransferase, domain 1"/>
    <property type="match status" value="1"/>
</dbReference>
<dbReference type="SUPFAM" id="SSF53383">
    <property type="entry name" value="PLP-dependent transferases"/>
    <property type="match status" value="1"/>
</dbReference>
<keyword evidence="20" id="KW-1185">Reference proteome</keyword>
<dbReference type="InterPro" id="IPR015424">
    <property type="entry name" value="PyrdxlP-dep_Trfase"/>
</dbReference>
<evidence type="ECO:0000256" key="13">
    <source>
        <dbReference type="ARBA" id="ARBA00038302"/>
    </source>
</evidence>
<dbReference type="STRING" id="2880.D7FSQ5"/>
<dbReference type="FunFam" id="3.40.640.10:FF:000020">
    <property type="entry name" value="sphingosine-1-phosphate lyase 1"/>
    <property type="match status" value="1"/>
</dbReference>
<proteinExistence type="inferred from homology"/>
<keyword evidence="12 17" id="KW-0456">Lyase</keyword>
<dbReference type="AlphaFoldDB" id="D7FSQ5"/>
<evidence type="ECO:0000256" key="14">
    <source>
        <dbReference type="ARBA" id="ARBA00038965"/>
    </source>
</evidence>
<evidence type="ECO:0000256" key="11">
    <source>
        <dbReference type="ARBA" id="ARBA00023136"/>
    </source>
</evidence>
<keyword evidence="10" id="KW-0443">Lipid metabolism</keyword>
<evidence type="ECO:0000256" key="9">
    <source>
        <dbReference type="ARBA" id="ARBA00022989"/>
    </source>
</evidence>
<feature type="transmembrane region" description="Helical" evidence="18">
    <location>
        <begin position="33"/>
        <end position="55"/>
    </location>
</feature>
<name>D7FSQ5_ECTSI</name>
<evidence type="ECO:0000256" key="17">
    <source>
        <dbReference type="RuleBase" id="RU000382"/>
    </source>
</evidence>
<dbReference type="InterPro" id="IPR050477">
    <property type="entry name" value="GrpII_AminoAcid_Decarb"/>
</dbReference>
<evidence type="ECO:0000256" key="7">
    <source>
        <dbReference type="ARBA" id="ARBA00022898"/>
    </source>
</evidence>
<dbReference type="OrthoDB" id="10254570at2759"/>
<accession>D7FSQ5</accession>
<dbReference type="GO" id="GO:0030149">
    <property type="term" value="P:sphingolipid catabolic process"/>
    <property type="evidence" value="ECO:0007669"/>
    <property type="project" value="TreeGrafter"/>
</dbReference>
<dbReference type="Gene3D" id="3.40.640.10">
    <property type="entry name" value="Type I PLP-dependent aspartate aminotransferase-like (Major domain)"/>
    <property type="match status" value="1"/>
</dbReference>
<gene>
    <name evidence="19" type="primary">SPL</name>
    <name evidence="19" type="ORF">Esi_0238_0020</name>
</gene>
<dbReference type="Proteomes" id="UP000002630">
    <property type="component" value="Linkage Group LG09"/>
</dbReference>
<dbReference type="Gene3D" id="6.10.140.2150">
    <property type="match status" value="1"/>
</dbReference>
<protein>
    <recommendedName>
        <fullName evidence="14">sphinganine-1-phosphate aldolase</fullName>
        <ecNumber evidence="14">4.1.2.27</ecNumber>
    </recommendedName>
    <alternativeName>
        <fullName evidence="15">Sphingosine-1-phosphate aldolase</fullName>
    </alternativeName>
</protein>
<evidence type="ECO:0000313" key="19">
    <source>
        <dbReference type="EMBL" id="CBJ31196.1"/>
    </source>
</evidence>
<keyword evidence="8" id="KW-0746">Sphingolipid metabolism</keyword>
<dbReference type="eggNOG" id="KOG1383">
    <property type="taxonomic scope" value="Eukaryota"/>
</dbReference>
<comment type="pathway">
    <text evidence="3">Lipid metabolism; sphingolipid metabolism.</text>
</comment>
<dbReference type="InterPro" id="IPR015421">
    <property type="entry name" value="PyrdxlP-dep_Trfase_major"/>
</dbReference>
<organism evidence="19 20">
    <name type="scientific">Ectocarpus siliculosus</name>
    <name type="common">Brown alga</name>
    <name type="synonym">Conferva siliculosa</name>
    <dbReference type="NCBI Taxonomy" id="2880"/>
    <lineage>
        <taxon>Eukaryota</taxon>
        <taxon>Sar</taxon>
        <taxon>Stramenopiles</taxon>
        <taxon>Ochrophyta</taxon>
        <taxon>PX clade</taxon>
        <taxon>Phaeophyceae</taxon>
        <taxon>Ectocarpales</taxon>
        <taxon>Ectocarpaceae</taxon>
        <taxon>Ectocarpus</taxon>
    </lineage>
</organism>
<dbReference type="EC" id="4.1.2.27" evidence="14"/>
<evidence type="ECO:0000256" key="18">
    <source>
        <dbReference type="SAM" id="Phobius"/>
    </source>
</evidence>
<evidence type="ECO:0000256" key="3">
    <source>
        <dbReference type="ARBA" id="ARBA00004760"/>
    </source>
</evidence>
<keyword evidence="11 18" id="KW-0472">Membrane</keyword>
<comment type="pathway">
    <text evidence="4">Sphingolipid metabolism.</text>
</comment>
<dbReference type="GO" id="GO:0019752">
    <property type="term" value="P:carboxylic acid metabolic process"/>
    <property type="evidence" value="ECO:0007669"/>
    <property type="project" value="InterPro"/>
</dbReference>
<dbReference type="OMA" id="FKDHQFT"/>
<dbReference type="GO" id="GO:0030170">
    <property type="term" value="F:pyridoxal phosphate binding"/>
    <property type="evidence" value="ECO:0007669"/>
    <property type="project" value="InterPro"/>
</dbReference>
<evidence type="ECO:0000256" key="5">
    <source>
        <dbReference type="ARBA" id="ARBA00022692"/>
    </source>
</evidence>
<dbReference type="EMBL" id="FN648418">
    <property type="protein sequence ID" value="CBJ31196.1"/>
    <property type="molecule type" value="Genomic_DNA"/>
</dbReference>
<feature type="modified residue" description="N6-(pyridoxal phosphate)lysine" evidence="16">
    <location>
        <position position="403"/>
    </location>
</feature>
<dbReference type="EMBL" id="FN649734">
    <property type="protein sequence ID" value="CBJ31196.1"/>
    <property type="molecule type" value="Genomic_DNA"/>
</dbReference>
<dbReference type="PANTHER" id="PTHR42735:SF6">
    <property type="entry name" value="SPHINGOSINE-1-PHOSPHATE LYASE 1"/>
    <property type="match status" value="1"/>
</dbReference>
<dbReference type="PANTHER" id="PTHR42735">
    <property type="match status" value="1"/>
</dbReference>
<evidence type="ECO:0000256" key="8">
    <source>
        <dbReference type="ARBA" id="ARBA00022919"/>
    </source>
</evidence>
<dbReference type="GO" id="GO:0008117">
    <property type="term" value="F:sphinganine-1-phosphate aldolase activity"/>
    <property type="evidence" value="ECO:0007669"/>
    <property type="project" value="UniProtKB-EC"/>
</dbReference>
<dbReference type="InterPro" id="IPR015422">
    <property type="entry name" value="PyrdxlP-dep_Trfase_small"/>
</dbReference>
<keyword evidence="7 16" id="KW-0663">Pyridoxal phosphate</keyword>
<comment type="cofactor">
    <cofactor evidence="1 16 17">
        <name>pyridoxal 5'-phosphate</name>
        <dbReference type="ChEBI" id="CHEBI:597326"/>
    </cofactor>
</comment>
<evidence type="ECO:0000256" key="6">
    <source>
        <dbReference type="ARBA" id="ARBA00022824"/>
    </source>
</evidence>
<evidence type="ECO:0000256" key="2">
    <source>
        <dbReference type="ARBA" id="ARBA00004389"/>
    </source>
</evidence>
<feature type="transmembrane region" description="Helical" evidence="18">
    <location>
        <begin position="76"/>
        <end position="97"/>
    </location>
</feature>
<reference evidence="19 20" key="1">
    <citation type="journal article" date="2010" name="Nature">
        <title>The Ectocarpus genome and the independent evolution of multicellularity in brown algae.</title>
        <authorList>
            <person name="Cock J.M."/>
            <person name="Sterck L."/>
            <person name="Rouze P."/>
            <person name="Scornet D."/>
            <person name="Allen A.E."/>
            <person name="Amoutzias G."/>
            <person name="Anthouard V."/>
            <person name="Artiguenave F."/>
            <person name="Aury J.M."/>
            <person name="Badger J.H."/>
            <person name="Beszteri B."/>
            <person name="Billiau K."/>
            <person name="Bonnet E."/>
            <person name="Bothwell J.H."/>
            <person name="Bowler C."/>
            <person name="Boyen C."/>
            <person name="Brownlee C."/>
            <person name="Carrano C.J."/>
            <person name="Charrier B."/>
            <person name="Cho G.Y."/>
            <person name="Coelho S.M."/>
            <person name="Collen J."/>
            <person name="Corre E."/>
            <person name="Da Silva C."/>
            <person name="Delage L."/>
            <person name="Delaroque N."/>
            <person name="Dittami S.M."/>
            <person name="Doulbeau S."/>
            <person name="Elias M."/>
            <person name="Farnham G."/>
            <person name="Gachon C.M."/>
            <person name="Gschloessl B."/>
            <person name="Heesch S."/>
            <person name="Jabbari K."/>
            <person name="Jubin C."/>
            <person name="Kawai H."/>
            <person name="Kimura K."/>
            <person name="Kloareg B."/>
            <person name="Kupper F.C."/>
            <person name="Lang D."/>
            <person name="Le Bail A."/>
            <person name="Leblanc C."/>
            <person name="Lerouge P."/>
            <person name="Lohr M."/>
            <person name="Lopez P.J."/>
            <person name="Martens C."/>
            <person name="Maumus F."/>
            <person name="Michel G."/>
            <person name="Miranda-Saavedra D."/>
            <person name="Morales J."/>
            <person name="Moreau H."/>
            <person name="Motomura T."/>
            <person name="Nagasato C."/>
            <person name="Napoli C.A."/>
            <person name="Nelson D.R."/>
            <person name="Nyvall-Collen P."/>
            <person name="Peters A.F."/>
            <person name="Pommier C."/>
            <person name="Potin P."/>
            <person name="Poulain J."/>
            <person name="Quesneville H."/>
            <person name="Read B."/>
            <person name="Rensing S.A."/>
            <person name="Ritter A."/>
            <person name="Rousvoal S."/>
            <person name="Samanta M."/>
            <person name="Samson G."/>
            <person name="Schroeder D.C."/>
            <person name="Segurens B."/>
            <person name="Strittmatter M."/>
            <person name="Tonon T."/>
            <person name="Tregear J.W."/>
            <person name="Valentin K."/>
            <person name="von Dassow P."/>
            <person name="Yamagishi T."/>
            <person name="Van de Peer Y."/>
            <person name="Wincker P."/>
        </authorList>
    </citation>
    <scope>NUCLEOTIDE SEQUENCE [LARGE SCALE GENOMIC DNA]</scope>
    <source>
        <strain evidence="20">Ec32 / CCAP1310/4</strain>
    </source>
</reference>
<keyword evidence="9 18" id="KW-1133">Transmembrane helix</keyword>
<dbReference type="Pfam" id="PF00282">
    <property type="entry name" value="Pyridoxal_deC"/>
    <property type="match status" value="1"/>
</dbReference>
<evidence type="ECO:0000313" key="20">
    <source>
        <dbReference type="Proteomes" id="UP000002630"/>
    </source>
</evidence>
<comment type="subcellular location">
    <subcellularLocation>
        <location evidence="2">Endoplasmic reticulum membrane</location>
        <topology evidence="2">Single-pass membrane protein</topology>
    </subcellularLocation>
</comment>
<evidence type="ECO:0000256" key="12">
    <source>
        <dbReference type="ARBA" id="ARBA00023239"/>
    </source>
</evidence>
<comment type="similarity">
    <text evidence="13">Belongs to the group II decarboxylase family. Sphingosine-1-phosphate lyase subfamily.</text>
</comment>
<evidence type="ECO:0000256" key="4">
    <source>
        <dbReference type="ARBA" id="ARBA00004991"/>
    </source>
</evidence>
<dbReference type="GO" id="GO:0005789">
    <property type="term" value="C:endoplasmic reticulum membrane"/>
    <property type="evidence" value="ECO:0007669"/>
    <property type="project" value="UniProtKB-SubCell"/>
</dbReference>
<keyword evidence="6" id="KW-0256">Endoplasmic reticulum</keyword>
<keyword evidence="5 18" id="KW-0812">Transmembrane</keyword>
<evidence type="ECO:0000256" key="16">
    <source>
        <dbReference type="PIRSR" id="PIRSR602129-50"/>
    </source>
</evidence>